<dbReference type="PATRIC" id="fig|1179773.3.peg.2924"/>
<accession>K0JY25</accession>
<dbReference type="SUPFAM" id="SSF89372">
    <property type="entry name" value="Fucose-specific lectin"/>
    <property type="match status" value="1"/>
</dbReference>
<evidence type="ECO:0000259" key="2">
    <source>
        <dbReference type="Pfam" id="PF26607"/>
    </source>
</evidence>
<dbReference type="Pfam" id="PF14517">
    <property type="entry name" value="Tachylectin"/>
    <property type="match status" value="1"/>
</dbReference>
<evidence type="ECO:0000313" key="4">
    <source>
        <dbReference type="Proteomes" id="UP000006281"/>
    </source>
</evidence>
<gene>
    <name evidence="3" type="ordered locus">BN6_29320</name>
</gene>
<dbReference type="SUPFAM" id="SSF50934">
    <property type="entry name" value="Tachylectin-2"/>
    <property type="match status" value="1"/>
</dbReference>
<proteinExistence type="predicted"/>
<dbReference type="STRING" id="1179773.BN6_29320"/>
<dbReference type="Pfam" id="PF26607">
    <property type="entry name" value="DUF8189"/>
    <property type="match status" value="1"/>
</dbReference>
<evidence type="ECO:0000259" key="1">
    <source>
        <dbReference type="Pfam" id="PF14517"/>
    </source>
</evidence>
<dbReference type="KEGG" id="sesp:BN6_29320"/>
<reference evidence="3 4" key="1">
    <citation type="journal article" date="2012" name="BMC Genomics">
        <title>Complete genome sequence of Saccharothrix espanaensis DSM 44229T and comparison to the other completely sequenced Pseudonocardiaceae.</title>
        <authorList>
            <person name="Strobel T."/>
            <person name="Al-Dilaimi A."/>
            <person name="Blom J."/>
            <person name="Gessner A."/>
            <person name="Kalinowski J."/>
            <person name="Luzhetska M."/>
            <person name="Puhler A."/>
            <person name="Szczepanowski R."/>
            <person name="Bechthold A."/>
            <person name="Ruckert C."/>
        </authorList>
    </citation>
    <scope>NUCLEOTIDE SEQUENCE [LARGE SCALE GENOMIC DNA]</scope>
    <source>
        <strain evidence="4">ATCC 51144 / DSM 44229 / JCM 9112 / NBRC 15066 / NRRL 15764</strain>
    </source>
</reference>
<protein>
    <submittedName>
        <fullName evidence="3">Putative membrane protein</fullName>
    </submittedName>
</protein>
<dbReference type="HOGENOM" id="CLU_399979_0_0_11"/>
<name>K0JY25_SACES</name>
<dbReference type="Proteomes" id="UP000006281">
    <property type="component" value="Chromosome"/>
</dbReference>
<dbReference type="eggNOG" id="COG1520">
    <property type="taxonomic scope" value="Bacteria"/>
</dbReference>
<dbReference type="AlphaFoldDB" id="K0JY25"/>
<keyword evidence="4" id="KW-1185">Reference proteome</keyword>
<dbReference type="Gene3D" id="2.115.10.10">
    <property type="entry name" value="Tachylectin 2"/>
    <property type="match status" value="2"/>
</dbReference>
<dbReference type="eggNOG" id="COG3591">
    <property type="taxonomic scope" value="Bacteria"/>
</dbReference>
<evidence type="ECO:0000313" key="3">
    <source>
        <dbReference type="EMBL" id="CCH30242.1"/>
    </source>
</evidence>
<sequence length="691" mass="74360">MTRMAESETRSRLQVTLTCGYWSNTASWATVPSSDPTGRPTGVHMSRVGASLLKRTLGITLGTILGCTVLSIPTAHAVATLNCNSAVQIFGVTPSGSVFRYPHNDPENGTFDWGVKQNGIGSGWEVGRTLAGPGGVMYSLVGATGELRRLRWTENGWVNFGSQQYRVVGSGWGRYSEAAHRNKVTVDEKGRLYEINADGHLEVFVWEGDDATGWWTAETGGGKVLDTGWNQYDSITAAGDGVLYARKPTGELYRFRYHAASDRFTQYAKPAGVGWNMFNRIFSPGGDVLYATWLNNNNPEMLWYRYDEATDTWADTGRDVGKLVGHGWWGELDVVATTDDCRITGHPAPTRPAVPQRLDAGNTVRQGPDGKVSWFYTNPAGGLSRATQRYTNDFSVLEYQAFTGHSQFTGQPGAALRQDGRFEVLGNSSDDAEYRGRVQQVKNGAWGTDPVTAQRGWMLGDPVLVEQSDATIAQYAVDGSGGLWRRAQIAVNGAYNAWQPITASGLTTDITVARKGTGTEIAARFTDGSVRVARYDGALSAWRTVGTGTTGRPALVVHQGGDLQVFARGTGGIPQTQRETSGAFPGTWTAIGSLATTGSPAAVLTGNGLVELAVRGTDNHVYQASQLAPAAGFSAWQIKYWEETATDPTGLTLADGNPIFTWRSPQGVILTSYISTGSLAARVFTGTAAKR</sequence>
<organism evidence="3 4">
    <name type="scientific">Saccharothrix espanaensis (strain ATCC 51144 / DSM 44229 / JCM 9112 / NBRC 15066 / NRRL 15764)</name>
    <dbReference type="NCBI Taxonomy" id="1179773"/>
    <lineage>
        <taxon>Bacteria</taxon>
        <taxon>Bacillati</taxon>
        <taxon>Actinomycetota</taxon>
        <taxon>Actinomycetes</taxon>
        <taxon>Pseudonocardiales</taxon>
        <taxon>Pseudonocardiaceae</taxon>
        <taxon>Saccharothrix</taxon>
    </lineage>
</organism>
<dbReference type="EMBL" id="HE804045">
    <property type="protein sequence ID" value="CCH30242.1"/>
    <property type="molecule type" value="Genomic_DNA"/>
</dbReference>
<dbReference type="InterPro" id="IPR058502">
    <property type="entry name" value="PLL-like_beta-prop"/>
</dbReference>
<dbReference type="InterPro" id="IPR023294">
    <property type="entry name" value="Tachylectin2"/>
</dbReference>
<dbReference type="InterPro" id="IPR036813">
    <property type="entry name" value="Tachylectin2_sf"/>
</dbReference>
<feature type="domain" description="Tachylectin 2" evidence="1">
    <location>
        <begin position="91"/>
        <end position="331"/>
    </location>
</feature>
<feature type="domain" description="PLL-like beta propeller" evidence="2">
    <location>
        <begin position="415"/>
        <end position="638"/>
    </location>
</feature>